<sequence length="68" mass="7653">MRLLVVCGKQETVLGKQRASGACPYCGGIVQAVDVESRYSFCFVPLWFNPGRKYFCTRCTRRLVVCQG</sequence>
<gene>
    <name evidence="1" type="ORF">HUJ06_004109</name>
</gene>
<accession>A0A822ZRA9</accession>
<dbReference type="PANTHER" id="PTHR33320:SF30">
    <property type="entry name" value="OS04G0606200 PROTEIN"/>
    <property type="match status" value="1"/>
</dbReference>
<comment type="caution">
    <text evidence="1">The sequence shown here is derived from an EMBL/GenBank/DDBJ whole genome shotgun (WGS) entry which is preliminary data.</text>
</comment>
<name>A0A822ZRA9_NELNU</name>
<dbReference type="PANTHER" id="PTHR33320">
    <property type="entry name" value="METHIONYL-TRNA SYNTHETASE"/>
    <property type="match status" value="1"/>
</dbReference>
<dbReference type="EMBL" id="DUZY01000007">
    <property type="protein sequence ID" value="DAD45879.1"/>
    <property type="molecule type" value="Genomic_DNA"/>
</dbReference>
<evidence type="ECO:0000313" key="2">
    <source>
        <dbReference type="Proteomes" id="UP000607653"/>
    </source>
</evidence>
<keyword evidence="2" id="KW-1185">Reference proteome</keyword>
<protein>
    <recommendedName>
        <fullName evidence="3">Methionyl-tRNA synthetase</fullName>
    </recommendedName>
</protein>
<organism evidence="1 2">
    <name type="scientific">Nelumbo nucifera</name>
    <name type="common">Sacred lotus</name>
    <dbReference type="NCBI Taxonomy" id="4432"/>
    <lineage>
        <taxon>Eukaryota</taxon>
        <taxon>Viridiplantae</taxon>
        <taxon>Streptophyta</taxon>
        <taxon>Embryophyta</taxon>
        <taxon>Tracheophyta</taxon>
        <taxon>Spermatophyta</taxon>
        <taxon>Magnoliopsida</taxon>
        <taxon>Proteales</taxon>
        <taxon>Nelumbonaceae</taxon>
        <taxon>Nelumbo</taxon>
    </lineage>
</organism>
<proteinExistence type="predicted"/>
<dbReference type="AlphaFoldDB" id="A0A822ZRA9"/>
<evidence type="ECO:0000313" key="1">
    <source>
        <dbReference type="EMBL" id="DAD45879.1"/>
    </source>
</evidence>
<reference evidence="1 2" key="1">
    <citation type="journal article" date="2020" name="Mol. Biol. Evol.">
        <title>Distinct Expression and Methylation Patterns for Genes with Different Fates following a Single Whole-Genome Duplication in Flowering Plants.</title>
        <authorList>
            <person name="Shi T."/>
            <person name="Rahmani R.S."/>
            <person name="Gugger P.F."/>
            <person name="Wang M."/>
            <person name="Li H."/>
            <person name="Zhang Y."/>
            <person name="Li Z."/>
            <person name="Wang Q."/>
            <person name="Van de Peer Y."/>
            <person name="Marchal K."/>
            <person name="Chen J."/>
        </authorList>
    </citation>
    <scope>NUCLEOTIDE SEQUENCE [LARGE SCALE GENOMIC DNA]</scope>
    <source>
        <tissue evidence="1">Leaf</tissue>
    </source>
</reference>
<dbReference type="Proteomes" id="UP000607653">
    <property type="component" value="Unassembled WGS sequence"/>
</dbReference>
<evidence type="ECO:0008006" key="3">
    <source>
        <dbReference type="Google" id="ProtNLM"/>
    </source>
</evidence>